<dbReference type="EMBL" id="GBXM01017506">
    <property type="protein sequence ID" value="JAH91071.1"/>
    <property type="molecule type" value="Transcribed_RNA"/>
</dbReference>
<evidence type="ECO:0000313" key="1">
    <source>
        <dbReference type="EMBL" id="JAH91071.1"/>
    </source>
</evidence>
<sequence>MHYPVSSLHPTSFQIASFKQITLVSVSSSECITCWTTNKIISKE</sequence>
<proteinExistence type="predicted"/>
<reference evidence="1" key="1">
    <citation type="submission" date="2014-11" db="EMBL/GenBank/DDBJ databases">
        <authorList>
            <person name="Amaro Gonzalez C."/>
        </authorList>
    </citation>
    <scope>NUCLEOTIDE SEQUENCE</scope>
</reference>
<reference evidence="1" key="2">
    <citation type="journal article" date="2015" name="Fish Shellfish Immunol.">
        <title>Early steps in the European eel (Anguilla anguilla)-Vibrio vulnificus interaction in the gills: Role of the RtxA13 toxin.</title>
        <authorList>
            <person name="Callol A."/>
            <person name="Pajuelo D."/>
            <person name="Ebbesson L."/>
            <person name="Teles M."/>
            <person name="MacKenzie S."/>
            <person name="Amaro C."/>
        </authorList>
    </citation>
    <scope>NUCLEOTIDE SEQUENCE</scope>
</reference>
<protein>
    <submittedName>
        <fullName evidence="1">Uncharacterized protein</fullName>
    </submittedName>
</protein>
<name>A0A0E9WL96_ANGAN</name>
<dbReference type="AlphaFoldDB" id="A0A0E9WL96"/>
<accession>A0A0E9WL96</accession>
<organism evidence="1">
    <name type="scientific">Anguilla anguilla</name>
    <name type="common">European freshwater eel</name>
    <name type="synonym">Muraena anguilla</name>
    <dbReference type="NCBI Taxonomy" id="7936"/>
    <lineage>
        <taxon>Eukaryota</taxon>
        <taxon>Metazoa</taxon>
        <taxon>Chordata</taxon>
        <taxon>Craniata</taxon>
        <taxon>Vertebrata</taxon>
        <taxon>Euteleostomi</taxon>
        <taxon>Actinopterygii</taxon>
        <taxon>Neopterygii</taxon>
        <taxon>Teleostei</taxon>
        <taxon>Anguilliformes</taxon>
        <taxon>Anguillidae</taxon>
        <taxon>Anguilla</taxon>
    </lineage>
</organism>